<keyword evidence="2 5" id="KW-0645">Protease</keyword>
<comment type="caution">
    <text evidence="7">The sequence shown here is derived from an EMBL/GenBank/DDBJ whole genome shotgun (WGS) entry which is preliminary data.</text>
</comment>
<dbReference type="InterPro" id="IPR001300">
    <property type="entry name" value="Peptidase_C2_calpain_cat"/>
</dbReference>
<dbReference type="Pfam" id="PF00648">
    <property type="entry name" value="Peptidase_C2"/>
    <property type="match status" value="1"/>
</dbReference>
<dbReference type="PANTHER" id="PTHR10183">
    <property type="entry name" value="CALPAIN"/>
    <property type="match status" value="1"/>
</dbReference>
<evidence type="ECO:0000313" key="8">
    <source>
        <dbReference type="Proteomes" id="UP000243342"/>
    </source>
</evidence>
<dbReference type="OrthoDB" id="4617536at2"/>
<evidence type="ECO:0000256" key="5">
    <source>
        <dbReference type="PROSITE-ProRule" id="PRU00239"/>
    </source>
</evidence>
<keyword evidence="4 5" id="KW-0788">Thiol protease</keyword>
<dbReference type="SUPFAM" id="SSF54001">
    <property type="entry name" value="Cysteine proteinases"/>
    <property type="match status" value="1"/>
</dbReference>
<reference evidence="7 8" key="1">
    <citation type="submission" date="2016-10" db="EMBL/GenBank/DDBJ databases">
        <title>Genome sequence of Streptomyces gilvigriseus MUSC 26.</title>
        <authorList>
            <person name="Lee L.-H."/>
            <person name="Ser H.-L."/>
        </authorList>
    </citation>
    <scope>NUCLEOTIDE SEQUENCE [LARGE SCALE GENOMIC DNA]</scope>
    <source>
        <strain evidence="7 8">MUSC 26</strain>
    </source>
</reference>
<feature type="domain" description="Calpain catalytic" evidence="6">
    <location>
        <begin position="250"/>
        <end position="472"/>
    </location>
</feature>
<dbReference type="RefSeq" id="WP_071654574.1">
    <property type="nucleotide sequence ID" value="NZ_MLCF01000002.1"/>
</dbReference>
<keyword evidence="8" id="KW-1185">Reference proteome</keyword>
<evidence type="ECO:0000313" key="7">
    <source>
        <dbReference type="EMBL" id="OIV39372.1"/>
    </source>
</evidence>
<dbReference type="EMBL" id="MLCF01000002">
    <property type="protein sequence ID" value="OIV39372.1"/>
    <property type="molecule type" value="Genomic_DNA"/>
</dbReference>
<protein>
    <recommendedName>
        <fullName evidence="6">Calpain catalytic domain-containing protein</fullName>
    </recommendedName>
</protein>
<accession>A0A1J7CCU5</accession>
<evidence type="ECO:0000256" key="2">
    <source>
        <dbReference type="ARBA" id="ARBA00022670"/>
    </source>
</evidence>
<feature type="active site" evidence="5">
    <location>
        <position position="422"/>
    </location>
</feature>
<dbReference type="InterPro" id="IPR022684">
    <property type="entry name" value="Calpain_cysteine_protease"/>
</dbReference>
<dbReference type="GO" id="GO:0006508">
    <property type="term" value="P:proteolysis"/>
    <property type="evidence" value="ECO:0007669"/>
    <property type="project" value="UniProtKB-KW"/>
</dbReference>
<evidence type="ECO:0000256" key="1">
    <source>
        <dbReference type="ARBA" id="ARBA00007623"/>
    </source>
</evidence>
<proteinExistence type="inferred from homology"/>
<dbReference type="PANTHER" id="PTHR10183:SF379">
    <property type="entry name" value="CALPAIN-5"/>
    <property type="match status" value="1"/>
</dbReference>
<name>A0A1J7CCU5_9ACTN</name>
<comment type="similarity">
    <text evidence="1">Belongs to the peptidase C2 family.</text>
</comment>
<organism evidence="7 8">
    <name type="scientific">Mangrovactinospora gilvigrisea</name>
    <dbReference type="NCBI Taxonomy" id="1428644"/>
    <lineage>
        <taxon>Bacteria</taxon>
        <taxon>Bacillati</taxon>
        <taxon>Actinomycetota</taxon>
        <taxon>Actinomycetes</taxon>
        <taxon>Kitasatosporales</taxon>
        <taxon>Streptomycetaceae</taxon>
        <taxon>Mangrovactinospora</taxon>
    </lineage>
</organism>
<dbReference type="InterPro" id="IPR038765">
    <property type="entry name" value="Papain-like_cys_pep_sf"/>
</dbReference>
<feature type="active site" evidence="5">
    <location>
        <position position="442"/>
    </location>
</feature>
<evidence type="ECO:0000256" key="4">
    <source>
        <dbReference type="ARBA" id="ARBA00022807"/>
    </source>
</evidence>
<evidence type="ECO:0000259" key="6">
    <source>
        <dbReference type="PROSITE" id="PS50203"/>
    </source>
</evidence>
<evidence type="ECO:0000256" key="3">
    <source>
        <dbReference type="ARBA" id="ARBA00022801"/>
    </source>
</evidence>
<feature type="active site" evidence="5">
    <location>
        <position position="259"/>
    </location>
</feature>
<sequence length="481" mass="51044">MSGDHGSGTVGFNLPKVKALAGRMDAAAPGAHHLHTQLAQVLLDAHTDLAGDAATTDPHLLQILQSYGTGRSGGLPGRLNRELTETAASMRRRCTQMEGLNKLKLAGWPVDPSMAFLDEKPPDPKKIEKALEAIRHHEGQYAPQDAGPQLPFGGRNVYNDLHGLTGAELDLVLKKLTPADYLAIKGQVTGNHIDANLRMDLGSLIMGRATGPAAARALKQLPMLQPATAAGAHYTLVTGPLFGAGNPALDLAQREADDCWALAGVGAVAQTDPTFLQQHIHTNDNGSYTVTLYQGGHPVQVTVDGQLPENGDGTLYDYPGVSGQRVLWPAIYEKALAQLHGGYPQLKASTGAAGLESASGSAARTRSPGDVSLAHLQDLLDRGHAITTGSVRDPSTFTSVLNALGLEDLPHTMDGGRIARSHGYIVTGVHADGHPPIVTMINPWGRKVILNHKVVPQTVTLTQDQWRTYFNEVADVPGGRR</sequence>
<dbReference type="Proteomes" id="UP000243342">
    <property type="component" value="Unassembled WGS sequence"/>
</dbReference>
<keyword evidence="3 5" id="KW-0378">Hydrolase</keyword>
<dbReference type="AlphaFoldDB" id="A0A1J7CCU5"/>
<dbReference type="STRING" id="1428644.BIV57_00565"/>
<gene>
    <name evidence="7" type="ORF">BIV57_00565</name>
</gene>
<dbReference type="PROSITE" id="PS50203">
    <property type="entry name" value="CALPAIN_CAT"/>
    <property type="match status" value="1"/>
</dbReference>
<dbReference type="GO" id="GO:0004198">
    <property type="term" value="F:calcium-dependent cysteine-type endopeptidase activity"/>
    <property type="evidence" value="ECO:0007669"/>
    <property type="project" value="InterPro"/>
</dbReference>